<name>K2BWH5_9BACT</name>
<dbReference type="EMBL" id="AMFJ01021615">
    <property type="protein sequence ID" value="EKD66589.1"/>
    <property type="molecule type" value="Genomic_DNA"/>
</dbReference>
<sequence length="217" mass="26260">MNKISNTPREHKKNNKIIRISVANLASDINWRIVGIVNKKRLNLWMKKISFIWWSAILFNKKIIEELGGFDFDENNTKFKISADMLEHIIQIFSKANSFLYERAILRELIEELSNELIWNMTEPILSENECYEFNSKFIGTVYSEWYWSSIKRKILTKYIWHIFSLNCPAHIIQKLEQHEIIYFLDEQDFERKKTHDWFSLWSNIMTIKEFLDKNKQ</sequence>
<reference evidence="1" key="1">
    <citation type="journal article" date="2012" name="Science">
        <title>Fermentation, hydrogen, and sulfur metabolism in multiple uncultivated bacterial phyla.</title>
        <authorList>
            <person name="Wrighton K.C."/>
            <person name="Thomas B.C."/>
            <person name="Sharon I."/>
            <person name="Miller C.S."/>
            <person name="Castelle C.J."/>
            <person name="VerBerkmoes N.C."/>
            <person name="Wilkins M.J."/>
            <person name="Hettich R.L."/>
            <person name="Lipton M.S."/>
            <person name="Williams K.H."/>
            <person name="Long P.E."/>
            <person name="Banfield J.F."/>
        </authorList>
    </citation>
    <scope>NUCLEOTIDE SEQUENCE [LARGE SCALE GENOMIC DNA]</scope>
</reference>
<protein>
    <submittedName>
        <fullName evidence="1">Uncharacterized protein</fullName>
    </submittedName>
</protein>
<dbReference type="AlphaFoldDB" id="K2BWH5"/>
<gene>
    <name evidence="1" type="ORF">ACD_49C00029G0017</name>
</gene>
<organism evidence="1">
    <name type="scientific">uncultured bacterium</name>
    <name type="common">gcode 4</name>
    <dbReference type="NCBI Taxonomy" id="1234023"/>
    <lineage>
        <taxon>Bacteria</taxon>
        <taxon>environmental samples</taxon>
    </lineage>
</organism>
<accession>K2BWH5</accession>
<proteinExistence type="predicted"/>
<evidence type="ECO:0000313" key="1">
    <source>
        <dbReference type="EMBL" id="EKD66589.1"/>
    </source>
</evidence>
<comment type="caution">
    <text evidence="1">The sequence shown here is derived from an EMBL/GenBank/DDBJ whole genome shotgun (WGS) entry which is preliminary data.</text>
</comment>